<dbReference type="GO" id="GO:0000467">
    <property type="term" value="P:exonucleolytic trimming to generate mature 3'-end of 5.8S rRNA from tricistronic rRNA transcript (SSU-rRNA, 5.8S rRNA, LSU-rRNA)"/>
    <property type="evidence" value="ECO:0007669"/>
    <property type="project" value="InterPro"/>
</dbReference>
<dbReference type="SUPFAM" id="SSF53098">
    <property type="entry name" value="Ribonuclease H-like"/>
    <property type="match status" value="1"/>
</dbReference>
<dbReference type="InterPro" id="IPR044876">
    <property type="entry name" value="HRDC_dom_sf"/>
</dbReference>
<dbReference type="InterPro" id="IPR002562">
    <property type="entry name" value="3'-5'_exonuclease_dom"/>
</dbReference>
<dbReference type="GO" id="GO:0000175">
    <property type="term" value="F:3'-5'-RNA exonuclease activity"/>
    <property type="evidence" value="ECO:0007669"/>
    <property type="project" value="InterPro"/>
</dbReference>
<dbReference type="GO" id="GO:0071044">
    <property type="term" value="P:histone mRNA catabolic process"/>
    <property type="evidence" value="ECO:0007669"/>
    <property type="project" value="TreeGrafter"/>
</dbReference>
<feature type="region of interest" description="Disordered" evidence="1">
    <location>
        <begin position="726"/>
        <end position="785"/>
    </location>
</feature>
<dbReference type="GO" id="GO:0071037">
    <property type="term" value="P:nuclear polyadenylation-dependent snRNA catabolic process"/>
    <property type="evidence" value="ECO:0007669"/>
    <property type="project" value="TreeGrafter"/>
</dbReference>
<name>A0A7J7DI78_TRIWF</name>
<dbReference type="GO" id="GO:0071039">
    <property type="term" value="P:nuclear polyadenylation-dependent CUT catabolic process"/>
    <property type="evidence" value="ECO:0007669"/>
    <property type="project" value="TreeGrafter"/>
</dbReference>
<dbReference type="InterPro" id="IPR045092">
    <property type="entry name" value="Rrp6-like"/>
</dbReference>
<dbReference type="InParanoid" id="A0A7J7DI78"/>
<dbReference type="GO" id="GO:0003727">
    <property type="term" value="F:single-stranded RNA binding"/>
    <property type="evidence" value="ECO:0007669"/>
    <property type="project" value="TreeGrafter"/>
</dbReference>
<dbReference type="GO" id="GO:0071051">
    <property type="term" value="P:poly(A)-dependent snoRNA 3'-end processing"/>
    <property type="evidence" value="ECO:0007669"/>
    <property type="project" value="TreeGrafter"/>
</dbReference>
<dbReference type="PROSITE" id="PS50967">
    <property type="entry name" value="HRDC"/>
    <property type="match status" value="1"/>
</dbReference>
<dbReference type="EMBL" id="JAAARO010000006">
    <property type="protein sequence ID" value="KAF5746070.1"/>
    <property type="molecule type" value="Genomic_DNA"/>
</dbReference>
<dbReference type="Gene3D" id="3.30.420.10">
    <property type="entry name" value="Ribonuclease H-like superfamily/Ribonuclease H"/>
    <property type="match status" value="1"/>
</dbReference>
<dbReference type="InterPro" id="IPR049559">
    <property type="entry name" value="Rrp6p-like_exo"/>
</dbReference>
<dbReference type="Pfam" id="PF01612">
    <property type="entry name" value="DNA_pol_A_exo1"/>
    <property type="match status" value="1"/>
</dbReference>
<accession>A0A7J7DI78</accession>
<keyword evidence="4" id="KW-1185">Reference proteome</keyword>
<dbReference type="Pfam" id="PF00570">
    <property type="entry name" value="HRDC"/>
    <property type="match status" value="1"/>
</dbReference>
<reference evidence="3 4" key="1">
    <citation type="journal article" date="2020" name="Nat. Commun.">
        <title>Genome of Tripterygium wilfordii and identification of cytochrome P450 involved in triptolide biosynthesis.</title>
        <authorList>
            <person name="Tu L."/>
            <person name="Su P."/>
            <person name="Zhang Z."/>
            <person name="Gao L."/>
            <person name="Wang J."/>
            <person name="Hu T."/>
            <person name="Zhou J."/>
            <person name="Zhang Y."/>
            <person name="Zhao Y."/>
            <person name="Liu Y."/>
            <person name="Song Y."/>
            <person name="Tong Y."/>
            <person name="Lu Y."/>
            <person name="Yang J."/>
            <person name="Xu C."/>
            <person name="Jia M."/>
            <person name="Peters R.J."/>
            <person name="Huang L."/>
            <person name="Gao W."/>
        </authorList>
    </citation>
    <scope>NUCLEOTIDE SEQUENCE [LARGE SCALE GENOMIC DNA]</scope>
    <source>
        <strain evidence="4">cv. XIE 37</strain>
        <tissue evidence="3">Leaf</tissue>
    </source>
</reference>
<dbReference type="PANTHER" id="PTHR12124:SF68">
    <property type="entry name" value="PROTEIN RRP6-LIKE 3"/>
    <property type="match status" value="1"/>
</dbReference>
<evidence type="ECO:0000313" key="4">
    <source>
        <dbReference type="Proteomes" id="UP000593562"/>
    </source>
</evidence>
<dbReference type="OrthoDB" id="2250022at2759"/>
<dbReference type="InterPro" id="IPR010997">
    <property type="entry name" value="HRDC-like_sf"/>
</dbReference>
<dbReference type="Proteomes" id="UP000593562">
    <property type="component" value="Unassembled WGS sequence"/>
</dbReference>
<dbReference type="FunCoup" id="A0A7J7DI78">
    <property type="interactions" value="603"/>
</dbReference>
<dbReference type="InterPro" id="IPR036397">
    <property type="entry name" value="RNaseH_sf"/>
</dbReference>
<dbReference type="FunFam" id="3.30.420.10:FF:000079">
    <property type="entry name" value="Polynucleotidyl transferase ribonuclease H fold protein with HRDC domain"/>
    <property type="match status" value="1"/>
</dbReference>
<dbReference type="GO" id="GO:0000166">
    <property type="term" value="F:nucleotide binding"/>
    <property type="evidence" value="ECO:0007669"/>
    <property type="project" value="InterPro"/>
</dbReference>
<dbReference type="InterPro" id="IPR012337">
    <property type="entry name" value="RNaseH-like_sf"/>
</dbReference>
<dbReference type="GO" id="GO:0071036">
    <property type="term" value="P:nuclear polyadenylation-dependent snoRNA catabolic process"/>
    <property type="evidence" value="ECO:0007669"/>
    <property type="project" value="TreeGrafter"/>
</dbReference>
<feature type="domain" description="HRDC" evidence="2">
    <location>
        <begin position="343"/>
        <end position="421"/>
    </location>
</feature>
<dbReference type="AlphaFoldDB" id="A0A7J7DI78"/>
<feature type="compositionally biased region" description="Basic residues" evidence="1">
    <location>
        <begin position="727"/>
        <end position="739"/>
    </location>
</feature>
<comment type="caution">
    <text evidence="3">The sequence shown here is derived from an EMBL/GenBank/DDBJ whole genome shotgun (WGS) entry which is preliminary data.</text>
</comment>
<sequence length="947" mass="107021">MEGNKIKLAVTVVSLVALSVLFTKVYRRRRKQKGTPGSCYLHTDPKPQHTFKRVLANNSYSPFKHLKRNDTNNETSSSLHPYEAEISTLIEKPSIDFNFIYDEVDLKMRDEYVWVETESQLKELADALSKEKVFAVDTEQHSLRSFLGFTALIQISSRKEDYLVDTIALHDVMQILRPVFADPCICKVFHGADNDVLWLQRDFHIYAVNLFDTAKACDVLSKPQRSLAYLLETYCEVATNKLLQLEDWRQRPLPPEMVEYARIDSHYLLYIAGCLNAELQQQDDESSSCPNDKLHFVYEASRRSNMICMQLYTKEIEASPGQSAASSIISRHFIGRGDISSVSFEMQELVRRLCTWRDLMARVHDESLRFVLSDHAVIALTDKVPTSPTEICSTIAQADMKVDSLSLTAAIPSPSPIVCSHLDDLSYLIQDKNDTLDDIFLMLLQNCLGPNGSCPLSVYSYALLVQRNLKLTNRFVPTQNGVKNSRQISRKASRDLFVQKFSCKSPVYHNCRIYANDGRLLCYCDRRKLEWYLRRDLAKLVDDNPPGIMLLFEPKGRPEDEDNDFYIQSKQNLCVGCGEEKHYLRYRIIPSCYRMHFPEHLKSHRSHDIVLLCVDCHEVAHAAAEKYKRQIAAEFGVPLFVPKVFNPEQGMLVSSASAMSFEGNGVSPLQLRTAAMALLRHGSRMPSKRCKELRQIVMQFYGGREISEDDLERALLVGMSPHERRRLEKKRGLSFKHAKGSSVSDKGQENGARRRAGSAVSNTSEFDDSNSIGAEPLGETDDRDNITMIGNVSSFNTCSNLEADEEVVGTVYRNIHSNNSETSDAKDVSVANAGCESRSLRNGADDFTYSSHDGSVPPKHNSKLSLLGHGPHGKQVVDHILKEYGEDGISQFCQRWRQVFVEAVHPRFLPAGWDVMHSGRRDFGEFSVYNPGKKDSAAAKSQDISAA</sequence>
<dbReference type="PANTHER" id="PTHR12124">
    <property type="entry name" value="POLYMYOSITIS/SCLERODERMA AUTOANTIGEN-RELATED"/>
    <property type="match status" value="1"/>
</dbReference>
<dbReference type="GO" id="GO:0000176">
    <property type="term" value="C:nuclear exosome (RNase complex)"/>
    <property type="evidence" value="ECO:0007669"/>
    <property type="project" value="TreeGrafter"/>
</dbReference>
<protein>
    <recommendedName>
        <fullName evidence="2">HRDC domain-containing protein</fullName>
    </recommendedName>
</protein>
<dbReference type="InterPro" id="IPR002121">
    <property type="entry name" value="HRDC_dom"/>
</dbReference>
<dbReference type="GO" id="GO:0005730">
    <property type="term" value="C:nucleolus"/>
    <property type="evidence" value="ECO:0007669"/>
    <property type="project" value="TreeGrafter"/>
</dbReference>
<dbReference type="GO" id="GO:0071038">
    <property type="term" value="P:TRAMP-dependent tRNA surveillance pathway"/>
    <property type="evidence" value="ECO:0007669"/>
    <property type="project" value="TreeGrafter"/>
</dbReference>
<organism evidence="3 4">
    <name type="scientific">Tripterygium wilfordii</name>
    <name type="common">Thunder God vine</name>
    <dbReference type="NCBI Taxonomy" id="458696"/>
    <lineage>
        <taxon>Eukaryota</taxon>
        <taxon>Viridiplantae</taxon>
        <taxon>Streptophyta</taxon>
        <taxon>Embryophyta</taxon>
        <taxon>Tracheophyta</taxon>
        <taxon>Spermatophyta</taxon>
        <taxon>Magnoliopsida</taxon>
        <taxon>eudicotyledons</taxon>
        <taxon>Gunneridae</taxon>
        <taxon>Pentapetalae</taxon>
        <taxon>rosids</taxon>
        <taxon>fabids</taxon>
        <taxon>Celastrales</taxon>
        <taxon>Celastraceae</taxon>
        <taxon>Tripterygium</taxon>
    </lineage>
</organism>
<dbReference type="CDD" id="cd06147">
    <property type="entry name" value="Rrp6p_like_exo"/>
    <property type="match status" value="1"/>
</dbReference>
<evidence type="ECO:0000313" key="3">
    <source>
        <dbReference type="EMBL" id="KAF5746070.1"/>
    </source>
</evidence>
<dbReference type="SMART" id="SM00474">
    <property type="entry name" value="35EXOc"/>
    <property type="match status" value="1"/>
</dbReference>
<dbReference type="SUPFAM" id="SSF47819">
    <property type="entry name" value="HRDC-like"/>
    <property type="match status" value="1"/>
</dbReference>
<gene>
    <name evidence="3" type="ORF">HS088_TW06G00235</name>
</gene>
<evidence type="ECO:0000256" key="1">
    <source>
        <dbReference type="SAM" id="MobiDB-lite"/>
    </source>
</evidence>
<feature type="compositionally biased region" description="Polar residues" evidence="1">
    <location>
        <begin position="759"/>
        <end position="772"/>
    </location>
</feature>
<dbReference type="GO" id="GO:0071040">
    <property type="term" value="P:nuclear polyadenylation-dependent antisense transcript catabolic process"/>
    <property type="evidence" value="ECO:0007669"/>
    <property type="project" value="TreeGrafter"/>
</dbReference>
<proteinExistence type="predicted"/>
<dbReference type="Gene3D" id="1.10.150.80">
    <property type="entry name" value="HRDC domain"/>
    <property type="match status" value="1"/>
</dbReference>
<evidence type="ECO:0000259" key="2">
    <source>
        <dbReference type="PROSITE" id="PS50967"/>
    </source>
</evidence>
<dbReference type="GO" id="GO:0071035">
    <property type="term" value="P:nuclear polyadenylation-dependent rRNA catabolic process"/>
    <property type="evidence" value="ECO:0007669"/>
    <property type="project" value="TreeGrafter"/>
</dbReference>